<organism evidence="2 3">
    <name type="scientific">Cladobotryum mycophilum</name>
    <dbReference type="NCBI Taxonomy" id="491253"/>
    <lineage>
        <taxon>Eukaryota</taxon>
        <taxon>Fungi</taxon>
        <taxon>Dikarya</taxon>
        <taxon>Ascomycota</taxon>
        <taxon>Pezizomycotina</taxon>
        <taxon>Sordariomycetes</taxon>
        <taxon>Hypocreomycetidae</taxon>
        <taxon>Hypocreales</taxon>
        <taxon>Hypocreaceae</taxon>
        <taxon>Cladobotryum</taxon>
    </lineage>
</organism>
<evidence type="ECO:0000313" key="2">
    <source>
        <dbReference type="EMBL" id="KAK5991456.1"/>
    </source>
</evidence>
<gene>
    <name evidence="2" type="ORF">PT974_09738</name>
</gene>
<accession>A0ABR0SI10</accession>
<evidence type="ECO:0000313" key="3">
    <source>
        <dbReference type="Proteomes" id="UP001338125"/>
    </source>
</evidence>
<feature type="chain" id="PRO_5046661528" evidence="1">
    <location>
        <begin position="19"/>
        <end position="131"/>
    </location>
</feature>
<name>A0ABR0SI10_9HYPO</name>
<dbReference type="Proteomes" id="UP001338125">
    <property type="component" value="Unassembled WGS sequence"/>
</dbReference>
<proteinExistence type="predicted"/>
<keyword evidence="3" id="KW-1185">Reference proteome</keyword>
<comment type="caution">
    <text evidence="2">The sequence shown here is derived from an EMBL/GenBank/DDBJ whole genome shotgun (WGS) entry which is preliminary data.</text>
</comment>
<keyword evidence="1" id="KW-0732">Signal</keyword>
<dbReference type="EMBL" id="JAVFKD010000014">
    <property type="protein sequence ID" value="KAK5991456.1"/>
    <property type="molecule type" value="Genomic_DNA"/>
</dbReference>
<evidence type="ECO:0000256" key="1">
    <source>
        <dbReference type="SAM" id="SignalP"/>
    </source>
</evidence>
<reference evidence="2 3" key="1">
    <citation type="submission" date="2024-01" db="EMBL/GenBank/DDBJ databases">
        <title>Complete genome of Cladobotryum mycophilum ATHUM6906.</title>
        <authorList>
            <person name="Christinaki A.C."/>
            <person name="Myridakis A.I."/>
            <person name="Kouvelis V.N."/>
        </authorList>
    </citation>
    <scope>NUCLEOTIDE SEQUENCE [LARGE SCALE GENOMIC DNA]</scope>
    <source>
        <strain evidence="2 3">ATHUM6906</strain>
    </source>
</reference>
<sequence>MLFSKYFIFAATSTISLAQSAAGGVLRPVAGRAAEVINDFTESEAVHATISSMTPASRRPVREIPPKGRAVITALTKADSDVLVLVPGLDEVVTPLKLFCNALTISHALDNIPGLAALTGAARQLDCQNVS</sequence>
<feature type="signal peptide" evidence="1">
    <location>
        <begin position="1"/>
        <end position="18"/>
    </location>
</feature>
<protein>
    <submittedName>
        <fullName evidence="2">Uncharacterized protein</fullName>
    </submittedName>
</protein>